<dbReference type="Pfam" id="PF00395">
    <property type="entry name" value="SLH"/>
    <property type="match status" value="1"/>
</dbReference>
<feature type="domain" description="SLH" evidence="2">
    <location>
        <begin position="29"/>
        <end position="92"/>
    </location>
</feature>
<evidence type="ECO:0000256" key="1">
    <source>
        <dbReference type="SAM" id="MobiDB-lite"/>
    </source>
</evidence>
<dbReference type="InterPro" id="IPR001119">
    <property type="entry name" value="SLH_dom"/>
</dbReference>
<dbReference type="RefSeq" id="WP_282197974.1">
    <property type="nucleotide sequence ID" value="NZ_BOQE01000001.1"/>
</dbReference>
<evidence type="ECO:0000313" key="3">
    <source>
        <dbReference type="EMBL" id="GIM44709.1"/>
    </source>
</evidence>
<dbReference type="PROSITE" id="PS51272">
    <property type="entry name" value="SLH"/>
    <property type="match status" value="1"/>
</dbReference>
<proteinExistence type="predicted"/>
<dbReference type="Gene3D" id="3.10.450.730">
    <property type="entry name" value="BLIP domain"/>
    <property type="match status" value="1"/>
</dbReference>
<sequence>MKKFDIKSVFLGAAVGVVATTGLGIVHAAGQVFADVNSSAWYANAVNWVAEKGLMSGMGNGNFAPNEPVTRAQLAAVLKNLSEAGMLGGGNTNGNTNGSTTNDNNSGNDNSSTSTDANKLTLANYEKIQKGMTLAEVEAILGTGVKQSDY</sequence>
<accession>A0AAV4LAE4</accession>
<name>A0AAV4LAE4_9BACL</name>
<reference evidence="3" key="1">
    <citation type="journal article" date="2023" name="Int. J. Syst. Evol. Microbiol.">
        <title>Collibacillus ludicampi gen. nov., sp. nov., a new soil bacterium of the family Alicyclobacillaceae.</title>
        <authorList>
            <person name="Jojima T."/>
            <person name="Ioku Y."/>
            <person name="Fukuta Y."/>
            <person name="Shirasaka N."/>
            <person name="Matsumura Y."/>
            <person name="Mori M."/>
        </authorList>
    </citation>
    <scope>NUCLEOTIDE SEQUENCE</scope>
    <source>
        <strain evidence="3">TP075</strain>
    </source>
</reference>
<dbReference type="EMBL" id="BOQE01000001">
    <property type="protein sequence ID" value="GIM44709.1"/>
    <property type="molecule type" value="Genomic_DNA"/>
</dbReference>
<dbReference type="Proteomes" id="UP001057291">
    <property type="component" value="Unassembled WGS sequence"/>
</dbReference>
<evidence type="ECO:0000259" key="2">
    <source>
        <dbReference type="PROSITE" id="PS51272"/>
    </source>
</evidence>
<feature type="compositionally biased region" description="Low complexity" evidence="1">
    <location>
        <begin position="93"/>
        <end position="116"/>
    </location>
</feature>
<protein>
    <recommendedName>
        <fullName evidence="2">SLH domain-containing protein</fullName>
    </recommendedName>
</protein>
<keyword evidence="4" id="KW-1185">Reference proteome</keyword>
<dbReference type="AlphaFoldDB" id="A0AAV4LAE4"/>
<organism evidence="3 4">
    <name type="scientific">Collibacillus ludicampi</name>
    <dbReference type="NCBI Taxonomy" id="2771369"/>
    <lineage>
        <taxon>Bacteria</taxon>
        <taxon>Bacillati</taxon>
        <taxon>Bacillota</taxon>
        <taxon>Bacilli</taxon>
        <taxon>Bacillales</taxon>
        <taxon>Alicyclobacillaceae</taxon>
        <taxon>Collibacillus</taxon>
    </lineage>
</organism>
<evidence type="ECO:0000313" key="4">
    <source>
        <dbReference type="Proteomes" id="UP001057291"/>
    </source>
</evidence>
<feature type="region of interest" description="Disordered" evidence="1">
    <location>
        <begin position="87"/>
        <end position="117"/>
    </location>
</feature>
<comment type="caution">
    <text evidence="3">The sequence shown here is derived from an EMBL/GenBank/DDBJ whole genome shotgun (WGS) entry which is preliminary data.</text>
</comment>
<gene>
    <name evidence="3" type="ORF">DNHGIG_02580</name>
</gene>